<protein>
    <submittedName>
        <fullName evidence="2">Uncharacterized protein</fullName>
    </submittedName>
</protein>
<name>M3K642_CANMX</name>
<reference evidence="2 3" key="1">
    <citation type="submission" date="2013-02" db="EMBL/GenBank/DDBJ databases">
        <title>Genome sequence of Candida maltosa Xu316, a potential industrial strain for xylitol and ethanol production.</title>
        <authorList>
            <person name="Yu J."/>
            <person name="Wang Q."/>
            <person name="Geng X."/>
            <person name="Bao W."/>
            <person name="He P."/>
            <person name="Cai J."/>
        </authorList>
    </citation>
    <scope>NUCLEOTIDE SEQUENCE [LARGE SCALE GENOMIC DNA]</scope>
    <source>
        <strain evidence="3">Xu316</strain>
    </source>
</reference>
<feature type="compositionally biased region" description="Acidic residues" evidence="1">
    <location>
        <begin position="197"/>
        <end position="206"/>
    </location>
</feature>
<feature type="compositionally biased region" description="Basic and acidic residues" evidence="1">
    <location>
        <begin position="267"/>
        <end position="278"/>
    </location>
</feature>
<organism evidence="2 3">
    <name type="scientific">Candida maltosa (strain Xu316)</name>
    <name type="common">Yeast</name>
    <dbReference type="NCBI Taxonomy" id="1245528"/>
    <lineage>
        <taxon>Eukaryota</taxon>
        <taxon>Fungi</taxon>
        <taxon>Dikarya</taxon>
        <taxon>Ascomycota</taxon>
        <taxon>Saccharomycotina</taxon>
        <taxon>Pichiomycetes</taxon>
        <taxon>Debaryomycetaceae</taxon>
        <taxon>Candida/Lodderomyces clade</taxon>
        <taxon>Candida</taxon>
    </lineage>
</organism>
<dbReference type="HOGENOM" id="CLU_485695_0_0_1"/>
<dbReference type="Proteomes" id="UP000011777">
    <property type="component" value="Unassembled WGS sequence"/>
</dbReference>
<gene>
    <name evidence="2" type="ORF">G210_4691</name>
</gene>
<sequence length="559" mass="63772">MARDNVPPKMSPRIRKYQIGKYITPKTQLFNSSINPKQYETFSVEYQKMCDKYGGERPILARLNFDLKVKNKNALEGYYNTCTFATKENLEHVFKDLEMQLSNMLQRMKMVLDQKTYNELREQYDFTKFEINRRDKQRNKIDLDSQLPGSKRPKLERSIELISNKIVIDLSEEEFDTQPVKSVTKSSGAELSFVFDKDDDESDTDSNIEILSSPPRVKNEKSIRTTTIPKPILKAEPTLKVEPKQPTRSSNPEPKQPEPEQPEPEQPEPKQPESKQPELKQQTSKPPPKQQHPIGTRISGASLLFNHRVSSVPDSPPTQNEDDNVSYTQLAVELGEELMDDNTIVTSSTPIESATKKVPEVPVESLTQSEVSSTADVVDVIDKEDELSMSDTSFDDDWDAHDDIFLKQSCRTNTDNSVQPISLKEATDLTGDMSILPSQIYELINVRVKGFTSPDSILITPAGEDSLQLTSFKIIVEDVETGENMEIEIYDDEEKCTFFHLLDTSDLKDDYTKIQENLKVVLNTECEVPLKISKKTRIISGKYPYCYWTTVTNIQHFIA</sequence>
<evidence type="ECO:0000256" key="1">
    <source>
        <dbReference type="SAM" id="MobiDB-lite"/>
    </source>
</evidence>
<accession>M3K642</accession>
<dbReference type="OMA" id="CKFFNIN"/>
<dbReference type="EMBL" id="AOGT01000315">
    <property type="protein sequence ID" value="EMG50274.1"/>
    <property type="molecule type" value="Genomic_DNA"/>
</dbReference>
<dbReference type="AlphaFoldDB" id="M3K642"/>
<comment type="caution">
    <text evidence="2">The sequence shown here is derived from an EMBL/GenBank/DDBJ whole genome shotgun (WGS) entry which is preliminary data.</text>
</comment>
<dbReference type="OrthoDB" id="4075427at2759"/>
<proteinExistence type="predicted"/>
<feature type="region of interest" description="Disordered" evidence="1">
    <location>
        <begin position="195"/>
        <end position="295"/>
    </location>
</feature>
<evidence type="ECO:0000313" key="2">
    <source>
        <dbReference type="EMBL" id="EMG50274.1"/>
    </source>
</evidence>
<keyword evidence="3" id="KW-1185">Reference proteome</keyword>
<evidence type="ECO:0000313" key="3">
    <source>
        <dbReference type="Proteomes" id="UP000011777"/>
    </source>
</evidence>